<evidence type="ECO:0000313" key="2">
    <source>
        <dbReference type="Proteomes" id="UP001150581"/>
    </source>
</evidence>
<keyword evidence="2" id="KW-1185">Reference proteome</keyword>
<proteinExistence type="predicted"/>
<gene>
    <name evidence="1" type="ORF">LPJ66_005364</name>
</gene>
<organism evidence="1 2">
    <name type="scientific">Kickxella alabastrina</name>
    <dbReference type="NCBI Taxonomy" id="61397"/>
    <lineage>
        <taxon>Eukaryota</taxon>
        <taxon>Fungi</taxon>
        <taxon>Fungi incertae sedis</taxon>
        <taxon>Zoopagomycota</taxon>
        <taxon>Kickxellomycotina</taxon>
        <taxon>Kickxellomycetes</taxon>
        <taxon>Kickxellales</taxon>
        <taxon>Kickxellaceae</taxon>
        <taxon>Kickxella</taxon>
    </lineage>
</organism>
<dbReference type="Proteomes" id="UP001150581">
    <property type="component" value="Unassembled WGS sequence"/>
</dbReference>
<comment type="caution">
    <text evidence="1">The sequence shown here is derived from an EMBL/GenBank/DDBJ whole genome shotgun (WGS) entry which is preliminary data.</text>
</comment>
<accession>A0ACC1IIQ7</accession>
<reference evidence="1" key="1">
    <citation type="submission" date="2022-07" db="EMBL/GenBank/DDBJ databases">
        <title>Phylogenomic reconstructions and comparative analyses of Kickxellomycotina fungi.</title>
        <authorList>
            <person name="Reynolds N.K."/>
            <person name="Stajich J.E."/>
            <person name="Barry K."/>
            <person name="Grigoriev I.V."/>
            <person name="Crous P."/>
            <person name="Smith M.E."/>
        </authorList>
    </citation>
    <scope>NUCLEOTIDE SEQUENCE</scope>
    <source>
        <strain evidence="1">Benny 63K</strain>
    </source>
</reference>
<sequence>MALFSELPTHIVKRILVFALHPHNCQPNQSAWVRQMLSVCHQWREFVFAINLNSAHITFRDRVMPFLPFAFSAFQSTRIDSNLCIISTLGCDRYVTEFEIDIDSFTNIRTELAYAVEMMQKFRVIQWPNVTSLIIDISSDTLSLLDDLFDESATGLFDISYYAYAISNCLPHITEIKIGVDSKEAAFFANQMIELLGSQLHAVKAFRSPMSLSMSCISPELTQLHLSATLVGDSKLPRVCIETLESLTLTDLIVGFSWRCLFDGCSAANQLVFPRLNQLQLAFSRAYAPHASVKIVPECEPRFPSLHKLVFEDSWNISGIMNSTYLPTSLDCFIAMGDFKCIEQCLLVMPETVNKLCIVTTTIALSDMHKYYSLTNRLFSNSGSFIQQASHALFQPDFLLNLELIDWLHLYSLVAPPLHFDDVVGLLQHLPGLQILTITAIKWDKKHAALFSGKKQPKDSSASAVVVPFDTRIYRLKLNSFSGFHSQRMIERAGEYLLLGIRTLKILHVGASISSVFRKVVSNNRGSYPHLEDVAIQIMDNE</sequence>
<name>A0ACC1IIQ7_9FUNG</name>
<protein>
    <submittedName>
        <fullName evidence="1">Uncharacterized protein</fullName>
    </submittedName>
</protein>
<dbReference type="EMBL" id="JANBPG010000733">
    <property type="protein sequence ID" value="KAJ1894137.1"/>
    <property type="molecule type" value="Genomic_DNA"/>
</dbReference>
<evidence type="ECO:0000313" key="1">
    <source>
        <dbReference type="EMBL" id="KAJ1894137.1"/>
    </source>
</evidence>